<evidence type="ECO:0000256" key="4">
    <source>
        <dbReference type="ARBA" id="ARBA00022989"/>
    </source>
</evidence>
<keyword evidence="4 6" id="KW-1133">Transmembrane helix</keyword>
<dbReference type="GO" id="GO:0005886">
    <property type="term" value="C:plasma membrane"/>
    <property type="evidence" value="ECO:0007669"/>
    <property type="project" value="UniProtKB-SubCell"/>
</dbReference>
<dbReference type="GO" id="GO:0015171">
    <property type="term" value="F:amino acid transmembrane transporter activity"/>
    <property type="evidence" value="ECO:0007669"/>
    <property type="project" value="TreeGrafter"/>
</dbReference>
<keyword evidence="8" id="KW-1185">Reference proteome</keyword>
<evidence type="ECO:0000256" key="5">
    <source>
        <dbReference type="ARBA" id="ARBA00023136"/>
    </source>
</evidence>
<evidence type="ECO:0000313" key="7">
    <source>
        <dbReference type="EMBL" id="PHP68318.1"/>
    </source>
</evidence>
<evidence type="ECO:0000256" key="2">
    <source>
        <dbReference type="ARBA" id="ARBA00022475"/>
    </source>
</evidence>
<dbReference type="Proteomes" id="UP000221168">
    <property type="component" value="Unassembled WGS sequence"/>
</dbReference>
<dbReference type="EMBL" id="PDVP01000002">
    <property type="protein sequence ID" value="PHP68318.1"/>
    <property type="molecule type" value="Genomic_DNA"/>
</dbReference>
<dbReference type="PANTHER" id="PTHR30086">
    <property type="entry name" value="ARGININE EXPORTER PROTEIN ARGO"/>
    <property type="match status" value="1"/>
</dbReference>
<evidence type="ECO:0000256" key="1">
    <source>
        <dbReference type="ARBA" id="ARBA00004651"/>
    </source>
</evidence>
<feature type="transmembrane region" description="Helical" evidence="6">
    <location>
        <begin position="39"/>
        <end position="63"/>
    </location>
</feature>
<evidence type="ECO:0000256" key="3">
    <source>
        <dbReference type="ARBA" id="ARBA00022692"/>
    </source>
</evidence>
<dbReference type="Pfam" id="PF01810">
    <property type="entry name" value="LysE"/>
    <property type="match status" value="1"/>
</dbReference>
<evidence type="ECO:0000256" key="6">
    <source>
        <dbReference type="SAM" id="Phobius"/>
    </source>
</evidence>
<sequence>MTHGLLILLAWMVAAGSPGPATLAISSTAMAHGRRAGLLIAAGIAAGSATWGLASALGVGAVLMTKPWLFEVVRYLGAGYLLFLAAKSLRNALRPSSMAAVPVRRTKLFAKGYLLHLTNPKAVIAWGSIYAIALPADAGPTALLQQFAVLFGGTLLVFFGYAMLFATPAIATGYRRLRRWFDAAFGLLFGAASLKILTARLGA</sequence>
<dbReference type="OrthoDB" id="7659099at2"/>
<gene>
    <name evidence="7" type="ORF">CSC94_06630</name>
</gene>
<keyword evidence="3 6" id="KW-0812">Transmembrane</keyword>
<name>A0A2G1QSY1_9HYPH</name>
<protein>
    <submittedName>
        <fullName evidence="7">Amino acid transporter</fullName>
    </submittedName>
</protein>
<feature type="transmembrane region" description="Helical" evidence="6">
    <location>
        <begin position="75"/>
        <end position="93"/>
    </location>
</feature>
<dbReference type="AlphaFoldDB" id="A0A2G1QSY1"/>
<evidence type="ECO:0000313" key="8">
    <source>
        <dbReference type="Proteomes" id="UP000221168"/>
    </source>
</evidence>
<dbReference type="InterPro" id="IPR001123">
    <property type="entry name" value="LeuE-type"/>
</dbReference>
<keyword evidence="5 6" id="KW-0472">Membrane</keyword>
<comment type="caution">
    <text evidence="7">The sequence shown here is derived from an EMBL/GenBank/DDBJ whole genome shotgun (WGS) entry which is preliminary data.</text>
</comment>
<feature type="transmembrane region" description="Helical" evidence="6">
    <location>
        <begin position="147"/>
        <end position="171"/>
    </location>
</feature>
<comment type="subcellular location">
    <subcellularLocation>
        <location evidence="1">Cell membrane</location>
        <topology evidence="1">Multi-pass membrane protein</topology>
    </subcellularLocation>
</comment>
<dbReference type="PANTHER" id="PTHR30086:SF19">
    <property type="entry name" value="THREONINE EFFLUX PROTEIN"/>
    <property type="match status" value="1"/>
</dbReference>
<organism evidence="7 8">
    <name type="scientific">Zhengella mangrovi</name>
    <dbReference type="NCBI Taxonomy" id="1982044"/>
    <lineage>
        <taxon>Bacteria</taxon>
        <taxon>Pseudomonadati</taxon>
        <taxon>Pseudomonadota</taxon>
        <taxon>Alphaproteobacteria</taxon>
        <taxon>Hyphomicrobiales</taxon>
        <taxon>Notoacmeibacteraceae</taxon>
        <taxon>Zhengella</taxon>
    </lineage>
</organism>
<proteinExistence type="predicted"/>
<feature type="transmembrane region" description="Helical" evidence="6">
    <location>
        <begin position="113"/>
        <end position="135"/>
    </location>
</feature>
<keyword evidence="2" id="KW-1003">Cell membrane</keyword>
<reference evidence="7 8" key="1">
    <citation type="submission" date="2017-10" db="EMBL/GenBank/DDBJ databases">
        <title>Sedimentibacterium mangrovi gen. nov., sp. nov., a novel member of family Phyllobacteriacea isolated from mangrove sediment.</title>
        <authorList>
            <person name="Liao H."/>
            <person name="Tian Y."/>
        </authorList>
    </citation>
    <scope>NUCLEOTIDE SEQUENCE [LARGE SCALE GENOMIC DNA]</scope>
    <source>
        <strain evidence="7 8">X9-2-2</strain>
    </source>
</reference>
<dbReference type="RefSeq" id="WP_099305074.1">
    <property type="nucleotide sequence ID" value="NZ_PDVP01000002.1"/>
</dbReference>
<accession>A0A2G1QSY1</accession>